<feature type="non-terminal residue" evidence="1">
    <location>
        <position position="217"/>
    </location>
</feature>
<sequence>QNTNGTGGELTCGSKARVTAPQTSRRYFSLYFGNRVAKDDSSVSGPPLLSVLGVNEDPLNFVFSTTPTTKKCSSYTRQHWDSVSSKFLMLESWRNRLRYGKSSKVLKKHISCEFHYKHEERMELTAIQEGKIPKTLKQFLTNEVIEKGKGKEVLAVSDTKLGKAISKKLGIEIYSKATQDELLDLYRGIREQITTLLNGLDPKDLTTMSLGLSHSLS</sequence>
<feature type="non-terminal residue" evidence="1">
    <location>
        <position position="1"/>
    </location>
</feature>
<protein>
    <submittedName>
        <fullName evidence="1">7743_t:CDS:1</fullName>
    </submittedName>
</protein>
<accession>A0ACA9QIR2</accession>
<dbReference type="EMBL" id="CAJVPT010050536">
    <property type="protein sequence ID" value="CAG8746143.1"/>
    <property type="molecule type" value="Genomic_DNA"/>
</dbReference>
<organism evidence="1 2">
    <name type="scientific">Acaulospora colombiana</name>
    <dbReference type="NCBI Taxonomy" id="27376"/>
    <lineage>
        <taxon>Eukaryota</taxon>
        <taxon>Fungi</taxon>
        <taxon>Fungi incertae sedis</taxon>
        <taxon>Mucoromycota</taxon>
        <taxon>Glomeromycotina</taxon>
        <taxon>Glomeromycetes</taxon>
        <taxon>Diversisporales</taxon>
        <taxon>Acaulosporaceae</taxon>
        <taxon>Acaulospora</taxon>
    </lineage>
</organism>
<proteinExistence type="predicted"/>
<evidence type="ECO:0000313" key="1">
    <source>
        <dbReference type="EMBL" id="CAG8746143.1"/>
    </source>
</evidence>
<name>A0ACA9QIR2_9GLOM</name>
<comment type="caution">
    <text evidence="1">The sequence shown here is derived from an EMBL/GenBank/DDBJ whole genome shotgun (WGS) entry which is preliminary data.</text>
</comment>
<reference evidence="1" key="1">
    <citation type="submission" date="2021-06" db="EMBL/GenBank/DDBJ databases">
        <authorList>
            <person name="Kallberg Y."/>
            <person name="Tangrot J."/>
            <person name="Rosling A."/>
        </authorList>
    </citation>
    <scope>NUCLEOTIDE SEQUENCE</scope>
    <source>
        <strain evidence="1">CL356</strain>
    </source>
</reference>
<evidence type="ECO:0000313" key="2">
    <source>
        <dbReference type="Proteomes" id="UP000789525"/>
    </source>
</evidence>
<gene>
    <name evidence="1" type="ORF">ACOLOM_LOCUS12454</name>
</gene>
<dbReference type="Proteomes" id="UP000789525">
    <property type="component" value="Unassembled WGS sequence"/>
</dbReference>
<keyword evidence="2" id="KW-1185">Reference proteome</keyword>